<organism evidence="1 2">
    <name type="scientific">Aspergillus bombycis</name>
    <dbReference type="NCBI Taxonomy" id="109264"/>
    <lineage>
        <taxon>Eukaryota</taxon>
        <taxon>Fungi</taxon>
        <taxon>Dikarya</taxon>
        <taxon>Ascomycota</taxon>
        <taxon>Pezizomycotina</taxon>
        <taxon>Eurotiomycetes</taxon>
        <taxon>Eurotiomycetidae</taxon>
        <taxon>Eurotiales</taxon>
        <taxon>Aspergillaceae</taxon>
        <taxon>Aspergillus</taxon>
    </lineage>
</organism>
<keyword evidence="2" id="KW-1185">Reference proteome</keyword>
<dbReference type="EMBL" id="LYCR01000041">
    <property type="protein sequence ID" value="OGM45503.1"/>
    <property type="molecule type" value="Genomic_DNA"/>
</dbReference>
<evidence type="ECO:0000313" key="2">
    <source>
        <dbReference type="Proteomes" id="UP000179179"/>
    </source>
</evidence>
<accession>A0A1F8A1C3</accession>
<reference evidence="1 2" key="1">
    <citation type="journal article" date="2016" name="Genome Biol. Evol.">
        <title>Draft genome sequence of an aflatoxigenic Aspergillus species, A. bombycis.</title>
        <authorList>
            <person name="Moore G.G."/>
            <person name="Mack B.M."/>
            <person name="Beltz S.B."/>
            <person name="Gilbert M.K."/>
        </authorList>
    </citation>
    <scope>NUCLEOTIDE SEQUENCE [LARGE SCALE GENOMIC DNA]</scope>
    <source>
        <strain evidence="2">NRRL 26010</strain>
    </source>
</reference>
<dbReference type="RefSeq" id="XP_022389220.1">
    <property type="nucleotide sequence ID" value="XM_022533645.1"/>
</dbReference>
<comment type="caution">
    <text evidence="1">The sequence shown here is derived from an EMBL/GenBank/DDBJ whole genome shotgun (WGS) entry which is preliminary data.</text>
</comment>
<dbReference type="GeneID" id="34449906"/>
<protein>
    <submittedName>
        <fullName evidence="1">Uncharacterized protein</fullName>
    </submittedName>
</protein>
<dbReference type="STRING" id="109264.A0A1F8A1C3"/>
<gene>
    <name evidence="1" type="ORF">ABOM_006516</name>
</gene>
<dbReference type="AlphaFoldDB" id="A0A1F8A1C3"/>
<dbReference type="Proteomes" id="UP000179179">
    <property type="component" value="Unassembled WGS sequence"/>
</dbReference>
<evidence type="ECO:0000313" key="1">
    <source>
        <dbReference type="EMBL" id="OGM45503.1"/>
    </source>
</evidence>
<proteinExistence type="predicted"/>
<name>A0A1F8A1C3_9EURO</name>
<sequence length="200" mass="22843">MAIEDHWGNCTFETSYGKTTRAGLPGLSRQQVIAAPDRALLRIWRKEERPFGLYRRYTLVLRGEHWLNKEKAMYDQISGRKGSPKDRMVSVIQSSSTWRAQIMLPLHAVLVDVKLVDQVKEDEVKVHHVVNPVVQAQMLKPAKRSLSTRVRRTLDMLCLQQPTCIATMYSGISSTGVLGIRMYIREKRDFTPSLAFAPFA</sequence>